<evidence type="ECO:0000313" key="1">
    <source>
        <dbReference type="EMBL" id="MPM08794.1"/>
    </source>
</evidence>
<name>A0A644X3S8_9ZZZZ</name>
<dbReference type="AlphaFoldDB" id="A0A644X3S8"/>
<protein>
    <submittedName>
        <fullName evidence="1">Uncharacterized protein</fullName>
    </submittedName>
</protein>
<comment type="caution">
    <text evidence="1">The sequence shown here is derived from an EMBL/GenBank/DDBJ whole genome shotgun (WGS) entry which is preliminary data.</text>
</comment>
<sequence length="152" mass="17999">MYVSFFEHCIIYVEFFCIRLDIAQRSHGRFLHYIAQLTCKLKFSVSLHGVDFNKQSLSAGLSPCKPCYNTHLVFLICQIIVILWYSKIIFKVQIVNSNCLFLFLCNLYSRFSHKFSYISFQISNSGFPCVSFNNFIYCIFRNFHLFFLEPVF</sequence>
<organism evidence="1">
    <name type="scientific">bioreactor metagenome</name>
    <dbReference type="NCBI Taxonomy" id="1076179"/>
    <lineage>
        <taxon>unclassified sequences</taxon>
        <taxon>metagenomes</taxon>
        <taxon>ecological metagenomes</taxon>
    </lineage>
</organism>
<accession>A0A644X3S8</accession>
<gene>
    <name evidence="1" type="ORF">SDC9_55110</name>
</gene>
<dbReference type="EMBL" id="VSSQ01001491">
    <property type="protein sequence ID" value="MPM08794.1"/>
    <property type="molecule type" value="Genomic_DNA"/>
</dbReference>
<proteinExistence type="predicted"/>
<reference evidence="1" key="1">
    <citation type="submission" date="2019-08" db="EMBL/GenBank/DDBJ databases">
        <authorList>
            <person name="Kucharzyk K."/>
            <person name="Murdoch R.W."/>
            <person name="Higgins S."/>
            <person name="Loffler F."/>
        </authorList>
    </citation>
    <scope>NUCLEOTIDE SEQUENCE</scope>
</reference>